<dbReference type="EMBL" id="BSOP01000020">
    <property type="protein sequence ID" value="GLR51753.1"/>
    <property type="molecule type" value="Genomic_DNA"/>
</dbReference>
<name>A0ABQ5ZLL8_9HYPH</name>
<evidence type="ECO:0000313" key="2">
    <source>
        <dbReference type="Proteomes" id="UP001156702"/>
    </source>
</evidence>
<comment type="caution">
    <text evidence="1">The sequence shown here is derived from an EMBL/GenBank/DDBJ whole genome shotgun (WGS) entry which is preliminary data.</text>
</comment>
<keyword evidence="2" id="KW-1185">Reference proteome</keyword>
<evidence type="ECO:0000313" key="1">
    <source>
        <dbReference type="EMBL" id="GLR51753.1"/>
    </source>
</evidence>
<sequence length="92" mass="10182">MGGFEDTDAPAGSGVAVARHHHAFEWAVPQPFEGRRELRHALARADDDGSPARPGWKMGTERRLRIGGLDCSAEEAGKEFFVTWFHEPRPKG</sequence>
<protein>
    <submittedName>
        <fullName evidence="1">Uncharacterized protein</fullName>
    </submittedName>
</protein>
<dbReference type="Proteomes" id="UP001156702">
    <property type="component" value="Unassembled WGS sequence"/>
</dbReference>
<organism evidence="1 2">
    <name type="scientific">Shinella yambaruensis</name>
    <dbReference type="NCBI Taxonomy" id="415996"/>
    <lineage>
        <taxon>Bacteria</taxon>
        <taxon>Pseudomonadati</taxon>
        <taxon>Pseudomonadota</taxon>
        <taxon>Alphaproteobacteria</taxon>
        <taxon>Hyphomicrobiales</taxon>
        <taxon>Rhizobiaceae</taxon>
        <taxon>Shinella</taxon>
    </lineage>
</organism>
<accession>A0ABQ5ZLL8</accession>
<proteinExistence type="predicted"/>
<reference evidence="2" key="1">
    <citation type="journal article" date="2019" name="Int. J. Syst. Evol. Microbiol.">
        <title>The Global Catalogue of Microorganisms (GCM) 10K type strain sequencing project: providing services to taxonomists for standard genome sequencing and annotation.</title>
        <authorList>
            <consortium name="The Broad Institute Genomics Platform"/>
            <consortium name="The Broad Institute Genome Sequencing Center for Infectious Disease"/>
            <person name="Wu L."/>
            <person name="Ma J."/>
        </authorList>
    </citation>
    <scope>NUCLEOTIDE SEQUENCE [LARGE SCALE GENOMIC DNA]</scope>
    <source>
        <strain evidence="2">NBRC 102122</strain>
    </source>
</reference>
<gene>
    <name evidence="1" type="ORF">GCM10007923_29630</name>
</gene>